<feature type="transmembrane region" description="Helical" evidence="1">
    <location>
        <begin position="86"/>
        <end position="110"/>
    </location>
</feature>
<dbReference type="InterPro" id="IPR046151">
    <property type="entry name" value="DUF6153"/>
</dbReference>
<reference evidence="2 3" key="1">
    <citation type="submission" date="2021-01" db="EMBL/GenBank/DDBJ databases">
        <title>Whole genome shotgun sequence of Microbispora corallina NBRC 16416.</title>
        <authorList>
            <person name="Komaki H."/>
            <person name="Tamura T."/>
        </authorList>
    </citation>
    <scope>NUCLEOTIDE SEQUENCE [LARGE SCALE GENOMIC DNA]</scope>
    <source>
        <strain evidence="2 3">NBRC 16416</strain>
    </source>
</reference>
<keyword evidence="3" id="KW-1185">Reference proteome</keyword>
<sequence length="142" mass="14828">MSTVTTGAVARRPARWGSPFLLAAVLGGLLAMHGLQPSPGPVPTPSVLALHSGHANGFGMPMPADTRHGDGKRSPHDGHGGGQVCLAFLLAGLLLLLLLLVMAAVSRFIALPIRPFLRPFLPRGPTARPRGPTLTQLCVIRV</sequence>
<accession>A0ABQ4G7X4</accession>
<evidence type="ECO:0008006" key="4">
    <source>
        <dbReference type="Google" id="ProtNLM"/>
    </source>
</evidence>
<organism evidence="2 3">
    <name type="scientific">Microbispora corallina</name>
    <dbReference type="NCBI Taxonomy" id="83302"/>
    <lineage>
        <taxon>Bacteria</taxon>
        <taxon>Bacillati</taxon>
        <taxon>Actinomycetota</taxon>
        <taxon>Actinomycetes</taxon>
        <taxon>Streptosporangiales</taxon>
        <taxon>Streptosporangiaceae</taxon>
        <taxon>Microbispora</taxon>
    </lineage>
</organism>
<keyword evidence="1" id="KW-1133">Transmembrane helix</keyword>
<protein>
    <recommendedName>
        <fullName evidence="4">DUF2946 domain-containing protein</fullName>
    </recommendedName>
</protein>
<gene>
    <name evidence="2" type="ORF">Mco01_61460</name>
</gene>
<evidence type="ECO:0000313" key="3">
    <source>
        <dbReference type="Proteomes" id="UP000603904"/>
    </source>
</evidence>
<evidence type="ECO:0000256" key="1">
    <source>
        <dbReference type="SAM" id="Phobius"/>
    </source>
</evidence>
<evidence type="ECO:0000313" key="2">
    <source>
        <dbReference type="EMBL" id="GIH43146.1"/>
    </source>
</evidence>
<dbReference type="Proteomes" id="UP000603904">
    <property type="component" value="Unassembled WGS sequence"/>
</dbReference>
<dbReference type="Pfam" id="PF19650">
    <property type="entry name" value="DUF6153"/>
    <property type="match status" value="1"/>
</dbReference>
<proteinExistence type="predicted"/>
<dbReference type="EMBL" id="BOOC01000035">
    <property type="protein sequence ID" value="GIH43146.1"/>
    <property type="molecule type" value="Genomic_DNA"/>
</dbReference>
<keyword evidence="1" id="KW-0812">Transmembrane</keyword>
<name>A0ABQ4G7X4_9ACTN</name>
<comment type="caution">
    <text evidence="2">The sequence shown here is derived from an EMBL/GenBank/DDBJ whole genome shotgun (WGS) entry which is preliminary data.</text>
</comment>
<keyword evidence="1" id="KW-0472">Membrane</keyword>